<feature type="compositionally biased region" description="Low complexity" evidence="2">
    <location>
        <begin position="1627"/>
        <end position="1642"/>
    </location>
</feature>
<dbReference type="SUPFAM" id="SSF52540">
    <property type="entry name" value="P-loop containing nucleoside triphosphate hydrolases"/>
    <property type="match status" value="1"/>
</dbReference>
<feature type="compositionally biased region" description="Low complexity" evidence="2">
    <location>
        <begin position="1471"/>
        <end position="1480"/>
    </location>
</feature>
<feature type="compositionally biased region" description="Low complexity" evidence="2">
    <location>
        <begin position="343"/>
        <end position="362"/>
    </location>
</feature>
<protein>
    <submittedName>
        <fullName evidence="5">Probable helicase with zinc finger domain isoform X2</fullName>
    </submittedName>
</protein>
<dbReference type="InterPro" id="IPR045055">
    <property type="entry name" value="DNA2/NAM7-like"/>
</dbReference>
<sequence>MLYSYDKSEQKLMDLAFLDDKMASLDNKLDNWASKSLALDKYSKHLCGAGGGVGATGATGSNTNIKGIKKRENPTPNGGGPLNNMSGLMLASLGVSSASSNKTATADDAAATSEDANSTTCSYCAITFSSRNELRQHCQTEAHQNVIMSDEGRDWKWRPPPRGFTLDSYSLCESWTESQLCHYGNQCVEAHGQDELNEWKERFEYRRMRLQKACEKELYGKSYTEQILEKWIQSTAPEKIMCEKVDGIEANCEQDLVTSISSKTSKREWVFVLKTTGKTLKAVALLQDAHRSHFALKSIKTPDTTYELDAKTNQEWMPQKLSTSSSSTSTSSSEKEESKKSTTDSNAESSSSSSSTCTTNSTPVEHHVTVEFHTEIYGTFRQAVCFDFGSEPILVRHLCVDVVPVSDAEKIEEIKRDIINSSATRWDVSNTHLVKFETTIGTHMKTEGYLNDLKHEKEMLERYPCPRAQTFTLTQSTILDKRLTQNNYRSRIHELLYVEEIARYEQIARFNLRTKLNVTSNYILTPAGMATSTAKYSLSGELFALMHLGKDVSEDTSAGRLILSNCSSVYISVVDEANLGVDKKRHVYEAVIEDKGKNVIYLKLSSKCVEALKLKADTELHVDIQFQLNRLPYCEWHHAVDKITDFKIIFPATEVEPNIPWTPKKQWSESCEPKLNAKQREAVNAITTTLSIKLPPILLIGPFGTGKTYTLAQAIKQLLTQPEAKILICTHSNSAADLYIKEYLHPWIEAGLEEATPLRVYYHKRWVATVNSVVQKYCITDGAGNFRRPTVEDIMKHRIVVVTLSISMELANLDLPKGYFTHIFLDEAAQAMECEAIMPLALANDSTRIVLAGDHMQMSPELFSAFAKERKLHISLLERLYDHYPSNFPCKILLCENYRAHEAIIKFTSELFYEQKLIASGKQPRHEKFYPLTFFTTRGEDVQDKNSTAFYNNSEVYEVVERVSELRKKWPSSWGKINDASIGIMTPYADQVFRIRSELRKRRMGGISVERVLNVQGKQFRAIFLSTVRTRRTCLPIAGGSGVGGTAGGGGFPGQSSSPSEDADYGFLSNSKLLNTAITRAQSLVAVVGDPVALCSIGRCRKVWERFIEICDENKSLFGITMWQLRSQLDGVELKRGYVLNPLAPEFIPRSLQPEAYLRDQAAMYYAMAANNHHPMGPHPGHHHGPGGMGPHPSLLPGGGSGQIPPHHAAAMANQQMPHMYGPHSAAAAAYNAAAAAAAVMMNQGMVGGKGGHHFHGHPNHMPMRAIGPPPAGGPQQPPQSAPPMSGQQFNPRGPPPPPVHLGQPPPNGAGGNQFSQYMPWQHAQQQQLRPPGSGGNFGSAPGQQSGVPTGQNPNASLWGPPPQSNPWTVLPKQQQMQQPPNPNGANGRQMGSQQTGQNMRGQSVPLQPPPLSNQQQMRNNPNDLGYLANKALYAGKQHPGQGAQVPPTQVHSNFGGFGGQGNAPPPPPNQLQMMNQRNMSGIPNGPISPMDPFMPRPPAAGGAAPNQNAAFFGQNNLPGPMKDKDFQFLNNVHVPLNIGGTMFQAPPPPPNAMVGSANKQQSPTALRFPQPHEYASLLPPNMNIYEMAFEPKESQYKWYLKLLETQGQDAANKFTEVLRQVSTMMQQQQPQPQQPVNKPPQHLQQTYMNNMGVQPQPPTQQQQQQLMPRDASFMQPLMSYQQQQPPQQQQQPPQRNVNPFMGPLPPPSNPMPSNVGLNDETPPLDINFNQQIDMVFNSILNGNEISQPILRDLFGVAGGSSSNNAGPSAMNGGDMILNSNSSSSNNLLGGSKIFPNIGTGGSSANGVGGGGGPAVMNNHQGNMAKNTMGPNCMLGGMPPQQQGAANPPSGFMGNNSLLNNKEFMLGPNISGGGAGSTSSNSSSVPLYRRQGLTMGNGHNLNSAGNSSASTSGHSLSSSTPDNILNSSPNDILAGLSTGSNTLIEALFQDQHQQQNNATLQKLLYNNFNASGLKGGVGGGDMDLFMGNNSFVNALTDGVANSFHAPNYEQTSANSVNSSGGNNIIGGPNTTATGAAGDGRNTTYAAVLSQGPQAQEALQHHNYAHNAALTTGPGGAAGLVGNGLAGLGLNVNNSANGDGGDKDPFAAIRELGQGTNGFYNYFQ</sequence>
<gene>
    <name evidence="5" type="primary">LOC101887992</name>
</gene>
<feature type="region of interest" description="Disordered" evidence="2">
    <location>
        <begin position="1625"/>
        <end position="1644"/>
    </location>
</feature>
<dbReference type="Pfam" id="PF13086">
    <property type="entry name" value="AAA_11"/>
    <property type="match status" value="2"/>
</dbReference>
<keyword evidence="1" id="KW-0479">Metal-binding</keyword>
<dbReference type="InterPro" id="IPR000571">
    <property type="entry name" value="Znf_CCCH"/>
</dbReference>
<dbReference type="InterPro" id="IPR027417">
    <property type="entry name" value="P-loop_NTPase"/>
</dbReference>
<proteinExistence type="predicted"/>
<dbReference type="PROSITE" id="PS00028">
    <property type="entry name" value="ZINC_FINGER_C2H2_1"/>
    <property type="match status" value="1"/>
</dbReference>
<feature type="compositionally biased region" description="Basic and acidic residues" evidence="2">
    <location>
        <begin position="333"/>
        <end position="342"/>
    </location>
</feature>
<dbReference type="Pfam" id="PF13087">
    <property type="entry name" value="AAA_12"/>
    <property type="match status" value="1"/>
</dbReference>
<dbReference type="CDD" id="cd18808">
    <property type="entry name" value="SF1_C_Upf1"/>
    <property type="match status" value="1"/>
</dbReference>
<evidence type="ECO:0000256" key="1">
    <source>
        <dbReference type="PROSITE-ProRule" id="PRU00723"/>
    </source>
</evidence>
<dbReference type="PROSITE" id="PS50103">
    <property type="entry name" value="ZF_C3H1"/>
    <property type="match status" value="1"/>
</dbReference>
<feature type="compositionally biased region" description="Pro residues" evidence="2">
    <location>
        <begin position="1268"/>
        <end position="1282"/>
    </location>
</feature>
<dbReference type="InterPro" id="IPR013087">
    <property type="entry name" value="Znf_C2H2_type"/>
</dbReference>
<evidence type="ECO:0000256" key="2">
    <source>
        <dbReference type="SAM" id="MobiDB-lite"/>
    </source>
</evidence>
<feature type="compositionally biased region" description="Low complexity" evidence="2">
    <location>
        <begin position="1500"/>
        <end position="1517"/>
    </location>
</feature>
<feature type="region of interest" description="Disordered" evidence="2">
    <location>
        <begin position="317"/>
        <end position="362"/>
    </location>
</feature>
<keyword evidence="1" id="KW-0863">Zinc-finger</keyword>
<keyword evidence="5" id="KW-0378">Hydrolase</keyword>
<feature type="region of interest" description="Disordered" evidence="2">
    <location>
        <begin position="1438"/>
        <end position="1518"/>
    </location>
</feature>
<feature type="compositionally biased region" description="Low complexity" evidence="2">
    <location>
        <begin position="322"/>
        <end position="332"/>
    </location>
</feature>
<feature type="region of interest" description="Disordered" evidence="2">
    <location>
        <begin position="63"/>
        <end position="84"/>
    </location>
</feature>
<dbReference type="InterPro" id="IPR003593">
    <property type="entry name" value="AAA+_ATPase"/>
</dbReference>
<name>A0ABM3VHM3_MUSDO</name>
<feature type="zinc finger region" description="C3H1-type" evidence="1">
    <location>
        <begin position="171"/>
        <end position="194"/>
    </location>
</feature>
<feature type="compositionally biased region" description="Low complexity" evidence="2">
    <location>
        <begin position="1896"/>
        <end position="1920"/>
    </location>
</feature>
<organism evidence="4 5">
    <name type="scientific">Musca domestica</name>
    <name type="common">House fly</name>
    <dbReference type="NCBI Taxonomy" id="7370"/>
    <lineage>
        <taxon>Eukaryota</taxon>
        <taxon>Metazoa</taxon>
        <taxon>Ecdysozoa</taxon>
        <taxon>Arthropoda</taxon>
        <taxon>Hexapoda</taxon>
        <taxon>Insecta</taxon>
        <taxon>Pterygota</taxon>
        <taxon>Neoptera</taxon>
        <taxon>Endopterygota</taxon>
        <taxon>Diptera</taxon>
        <taxon>Brachycera</taxon>
        <taxon>Muscomorpha</taxon>
        <taxon>Muscoidea</taxon>
        <taxon>Muscidae</taxon>
        <taxon>Musca</taxon>
    </lineage>
</organism>
<dbReference type="Proteomes" id="UP001652621">
    <property type="component" value="Unplaced"/>
</dbReference>
<dbReference type="GO" id="GO:0004386">
    <property type="term" value="F:helicase activity"/>
    <property type="evidence" value="ECO:0007669"/>
    <property type="project" value="UniProtKB-KW"/>
</dbReference>
<keyword evidence="5" id="KW-0067">ATP-binding</keyword>
<feature type="region of interest" description="Disordered" evidence="2">
    <location>
        <begin position="1175"/>
        <end position="1207"/>
    </location>
</feature>
<feature type="region of interest" description="Disordered" evidence="2">
    <location>
        <begin position="2011"/>
        <end position="2038"/>
    </location>
</feature>
<dbReference type="SMART" id="SM00382">
    <property type="entry name" value="AAA"/>
    <property type="match status" value="1"/>
</dbReference>
<feature type="compositionally biased region" description="Pro residues" evidence="2">
    <location>
        <begin position="1293"/>
        <end position="1308"/>
    </location>
</feature>
<feature type="region of interest" description="Disordered" evidence="2">
    <location>
        <begin position="1680"/>
        <end position="1719"/>
    </location>
</feature>
<keyword evidence="5" id="KW-0347">Helicase</keyword>
<feature type="region of interest" description="Disordered" evidence="2">
    <location>
        <begin position="1250"/>
        <end position="1424"/>
    </location>
</feature>
<feature type="region of interest" description="Disordered" evidence="2">
    <location>
        <begin position="1890"/>
        <end position="1924"/>
    </location>
</feature>
<dbReference type="CDD" id="cd18077">
    <property type="entry name" value="DEXXQc_HELZ"/>
    <property type="match status" value="1"/>
</dbReference>
<feature type="compositionally biased region" description="Low complexity" evidence="2">
    <location>
        <begin position="1682"/>
        <end position="1702"/>
    </location>
</feature>
<dbReference type="RefSeq" id="XP_058985290.1">
    <property type="nucleotide sequence ID" value="XM_059129307.1"/>
</dbReference>
<dbReference type="PANTHER" id="PTHR10887:SF365">
    <property type="entry name" value="HELICASE WITH ZINC FINGER DOMAIN-RELATED"/>
    <property type="match status" value="1"/>
</dbReference>
<keyword evidence="5" id="KW-0547">Nucleotide-binding</keyword>
<evidence type="ECO:0000259" key="3">
    <source>
        <dbReference type="PROSITE" id="PS50103"/>
    </source>
</evidence>
<keyword evidence="4" id="KW-1185">Reference proteome</keyword>
<keyword evidence="1" id="KW-0862">Zinc</keyword>
<dbReference type="GeneID" id="101887992"/>
<dbReference type="InterPro" id="IPR041679">
    <property type="entry name" value="DNA2/NAM7-like_C"/>
</dbReference>
<dbReference type="PANTHER" id="PTHR10887">
    <property type="entry name" value="DNA2/NAM7 HELICASE FAMILY"/>
    <property type="match status" value="1"/>
</dbReference>
<dbReference type="Gene3D" id="3.40.50.300">
    <property type="entry name" value="P-loop containing nucleotide triphosphate hydrolases"/>
    <property type="match status" value="2"/>
</dbReference>
<reference evidence="5" key="1">
    <citation type="submission" date="2025-08" db="UniProtKB">
        <authorList>
            <consortium name="RefSeq"/>
        </authorList>
    </citation>
    <scope>IDENTIFICATION</scope>
    <source>
        <strain evidence="5">Aabys</strain>
        <tissue evidence="5">Whole body</tissue>
    </source>
</reference>
<dbReference type="InterPro" id="IPR047187">
    <property type="entry name" value="SF1_C_Upf1"/>
</dbReference>
<evidence type="ECO:0000313" key="4">
    <source>
        <dbReference type="Proteomes" id="UP001652621"/>
    </source>
</evidence>
<feature type="compositionally biased region" description="Polar residues" evidence="2">
    <location>
        <begin position="1342"/>
        <end position="1356"/>
    </location>
</feature>
<dbReference type="InterPro" id="IPR049569">
    <property type="entry name" value="HELZ_DEAD-box_1"/>
</dbReference>
<feature type="compositionally biased region" description="Polar residues" evidence="2">
    <location>
        <begin position="1385"/>
        <end position="1402"/>
    </location>
</feature>
<feature type="compositionally biased region" description="Polar residues" evidence="2">
    <location>
        <begin position="1315"/>
        <end position="1329"/>
    </location>
</feature>
<feature type="compositionally biased region" description="Low complexity" evidence="2">
    <location>
        <begin position="1283"/>
        <end position="1292"/>
    </location>
</feature>
<evidence type="ECO:0000313" key="5">
    <source>
        <dbReference type="RefSeq" id="XP_058985290.1"/>
    </source>
</evidence>
<dbReference type="InterPro" id="IPR041677">
    <property type="entry name" value="DNA2/NAM7_AAA_11"/>
</dbReference>
<accession>A0ABM3VHM3</accession>
<feature type="domain" description="C3H1-type" evidence="3">
    <location>
        <begin position="171"/>
        <end position="194"/>
    </location>
</feature>